<name>A0A382P7Z1_9ZZZZ</name>
<sequence length="109" mass="12140">VYFTYIDSVVNQFLIERQLLDIQNSEAIGLVVQSQCQFFQSLSYPGVVDCGLRVKHLGNSSVSYEVGMFAQDKKTVAAVGGFTHVFVDRLERRPQPMPEPVRSALSTLA</sequence>
<dbReference type="Pfam" id="PF13279">
    <property type="entry name" value="4HBT_2"/>
    <property type="match status" value="1"/>
</dbReference>
<dbReference type="Gene3D" id="3.10.129.10">
    <property type="entry name" value="Hotdog Thioesterase"/>
    <property type="match status" value="1"/>
</dbReference>
<dbReference type="InterPro" id="IPR029069">
    <property type="entry name" value="HotDog_dom_sf"/>
</dbReference>
<dbReference type="SUPFAM" id="SSF54637">
    <property type="entry name" value="Thioesterase/thiol ester dehydrase-isomerase"/>
    <property type="match status" value="1"/>
</dbReference>
<evidence type="ECO:0000256" key="2">
    <source>
        <dbReference type="ARBA" id="ARBA00022801"/>
    </source>
</evidence>
<proteinExistence type="inferred from homology"/>
<accession>A0A382P7Z1</accession>
<reference evidence="3" key="1">
    <citation type="submission" date="2018-05" db="EMBL/GenBank/DDBJ databases">
        <authorList>
            <person name="Lanie J.A."/>
            <person name="Ng W.-L."/>
            <person name="Kazmierczak K.M."/>
            <person name="Andrzejewski T.M."/>
            <person name="Davidsen T.M."/>
            <person name="Wayne K.J."/>
            <person name="Tettelin H."/>
            <person name="Glass J.I."/>
            <person name="Rusch D."/>
            <person name="Podicherti R."/>
            <person name="Tsui H.-C.T."/>
            <person name="Winkler M.E."/>
        </authorList>
    </citation>
    <scope>NUCLEOTIDE SEQUENCE</scope>
</reference>
<dbReference type="EMBL" id="UINC01105191">
    <property type="protein sequence ID" value="SVC68947.1"/>
    <property type="molecule type" value="Genomic_DNA"/>
</dbReference>
<comment type="similarity">
    <text evidence="1">Belongs to the 4-hydroxybenzoyl-CoA thioesterase family.</text>
</comment>
<evidence type="ECO:0000313" key="3">
    <source>
        <dbReference type="EMBL" id="SVC68947.1"/>
    </source>
</evidence>
<dbReference type="PANTHER" id="PTHR31793:SF27">
    <property type="entry name" value="NOVEL THIOESTERASE SUPERFAMILY DOMAIN AND SAPOSIN A-TYPE DOMAIN CONTAINING PROTEIN (0610012H03RIK)"/>
    <property type="match status" value="1"/>
</dbReference>
<dbReference type="AlphaFoldDB" id="A0A382P7Z1"/>
<dbReference type="GO" id="GO:0047617">
    <property type="term" value="F:fatty acyl-CoA hydrolase activity"/>
    <property type="evidence" value="ECO:0007669"/>
    <property type="project" value="TreeGrafter"/>
</dbReference>
<evidence type="ECO:0000256" key="1">
    <source>
        <dbReference type="ARBA" id="ARBA00005953"/>
    </source>
</evidence>
<protein>
    <submittedName>
        <fullName evidence="3">Uncharacterized protein</fullName>
    </submittedName>
</protein>
<gene>
    <name evidence="3" type="ORF">METZ01_LOCUS321801</name>
</gene>
<dbReference type="CDD" id="cd00586">
    <property type="entry name" value="4HBT"/>
    <property type="match status" value="1"/>
</dbReference>
<dbReference type="PANTHER" id="PTHR31793">
    <property type="entry name" value="4-HYDROXYBENZOYL-COA THIOESTERASE FAMILY MEMBER"/>
    <property type="match status" value="1"/>
</dbReference>
<organism evidence="3">
    <name type="scientific">marine metagenome</name>
    <dbReference type="NCBI Taxonomy" id="408172"/>
    <lineage>
        <taxon>unclassified sequences</taxon>
        <taxon>metagenomes</taxon>
        <taxon>ecological metagenomes</taxon>
    </lineage>
</organism>
<dbReference type="InterPro" id="IPR050563">
    <property type="entry name" value="4-hydroxybenzoyl-CoA_TE"/>
</dbReference>
<feature type="non-terminal residue" evidence="3">
    <location>
        <position position="1"/>
    </location>
</feature>
<keyword evidence="2" id="KW-0378">Hydrolase</keyword>